<proteinExistence type="predicted"/>
<keyword evidence="2" id="KW-1185">Reference proteome</keyword>
<dbReference type="RefSeq" id="WP_092740829.1">
    <property type="nucleotide sequence ID" value="NZ_JAMBTK010000012.1"/>
</dbReference>
<reference evidence="1 2" key="1">
    <citation type="submission" date="2016-10" db="EMBL/GenBank/DDBJ databases">
        <authorList>
            <person name="de Groot N.N."/>
        </authorList>
    </citation>
    <scope>NUCLEOTIDE SEQUENCE [LARGE SCALE GENOMIC DNA]</scope>
    <source>
        <strain evidence="1 2">DSM 16619</strain>
    </source>
</reference>
<organism evidence="1 2">
    <name type="scientific">Paracidovorax valerianellae</name>
    <dbReference type="NCBI Taxonomy" id="187868"/>
    <lineage>
        <taxon>Bacteria</taxon>
        <taxon>Pseudomonadati</taxon>
        <taxon>Pseudomonadota</taxon>
        <taxon>Betaproteobacteria</taxon>
        <taxon>Burkholderiales</taxon>
        <taxon>Comamonadaceae</taxon>
        <taxon>Paracidovorax</taxon>
    </lineage>
</organism>
<sequence>MTRSDSLSHEPLNQEVAAAASRFWASVLAEQTELQGLESVLFMERLNVLLEPCVPGVTVEVAGAGKEGAVEGARLVFTAHGSAERFADVQALTNHAPPQLPWRVEAFRQRMPGGFGMRMDGFDLATHELLVRVGQIDGRIALALAFSKPVPMDLQDHARHMAFILLDHMLGEYDFSVKVGVVEFEADGVSDDAGFENWEPATLDDSVARIDTFWRDTLGRTAIYPAEPVRWAALEGRDGNGDPIMAQVNLSANALVARADFGWRVQASLPANDKSALQQAQDFEDAWVGAATMYQQGICSHIVLRGGTRVVHCYVTNADHALEAARRAAEGLPGMEAPVLEAQHEPAWSDYLTWYVECRD</sequence>
<dbReference type="AlphaFoldDB" id="A0A1G6MJB3"/>
<evidence type="ECO:0000313" key="2">
    <source>
        <dbReference type="Proteomes" id="UP000198781"/>
    </source>
</evidence>
<accession>A0A1G6MJB3</accession>
<evidence type="ECO:0008006" key="3">
    <source>
        <dbReference type="Google" id="ProtNLM"/>
    </source>
</evidence>
<dbReference type="STRING" id="187868.SAMN05192589_102432"/>
<protein>
    <recommendedName>
        <fullName evidence="3">DUF695 domain-containing protein</fullName>
    </recommendedName>
</protein>
<dbReference type="Proteomes" id="UP000198781">
    <property type="component" value="Unassembled WGS sequence"/>
</dbReference>
<evidence type="ECO:0000313" key="1">
    <source>
        <dbReference type="EMBL" id="SDC55623.1"/>
    </source>
</evidence>
<name>A0A1G6MJB3_9BURK</name>
<dbReference type="EMBL" id="FMZC01000002">
    <property type="protein sequence ID" value="SDC55623.1"/>
    <property type="molecule type" value="Genomic_DNA"/>
</dbReference>
<gene>
    <name evidence="1" type="ORF">SAMN05192589_102432</name>
</gene>